<organism evidence="2 3">
    <name type="scientific">Ditylenchus destructor</name>
    <dbReference type="NCBI Taxonomy" id="166010"/>
    <lineage>
        <taxon>Eukaryota</taxon>
        <taxon>Metazoa</taxon>
        <taxon>Ecdysozoa</taxon>
        <taxon>Nematoda</taxon>
        <taxon>Chromadorea</taxon>
        <taxon>Rhabditida</taxon>
        <taxon>Tylenchina</taxon>
        <taxon>Tylenchomorpha</taxon>
        <taxon>Sphaerularioidea</taxon>
        <taxon>Anguinidae</taxon>
        <taxon>Anguininae</taxon>
        <taxon>Ditylenchus</taxon>
    </lineage>
</organism>
<protein>
    <submittedName>
        <fullName evidence="2">Uncharacterized protein</fullName>
    </submittedName>
</protein>
<comment type="caution">
    <text evidence="2">The sequence shown here is derived from an EMBL/GenBank/DDBJ whole genome shotgun (WGS) entry which is preliminary data.</text>
</comment>
<feature type="compositionally biased region" description="Polar residues" evidence="1">
    <location>
        <begin position="11"/>
        <end position="37"/>
    </location>
</feature>
<proteinExistence type="predicted"/>
<feature type="region of interest" description="Disordered" evidence="1">
    <location>
        <begin position="1"/>
        <end position="59"/>
    </location>
</feature>
<sequence>MENTPDPVMQQIISTNGLDQTGKNDNGEQSNVSNVENISDESRDNTETPTGAKKPIQNKNKQRLVLVTHYFISLVRVCDQNKNMYLERAAVWKMSVMNQWRQRTE</sequence>
<name>A0AAD4MV33_9BILA</name>
<reference evidence="2" key="1">
    <citation type="submission" date="2022-01" db="EMBL/GenBank/DDBJ databases">
        <title>Genome Sequence Resource for Two Populations of Ditylenchus destructor, the Migratory Endoparasitic Phytonematode.</title>
        <authorList>
            <person name="Zhang H."/>
            <person name="Lin R."/>
            <person name="Xie B."/>
        </authorList>
    </citation>
    <scope>NUCLEOTIDE SEQUENCE</scope>
    <source>
        <strain evidence="2">BazhouSP</strain>
    </source>
</reference>
<dbReference type="AlphaFoldDB" id="A0AAD4MV33"/>
<gene>
    <name evidence="2" type="ORF">DdX_12716</name>
</gene>
<dbReference type="Proteomes" id="UP001201812">
    <property type="component" value="Unassembled WGS sequence"/>
</dbReference>
<dbReference type="EMBL" id="JAKKPZ010000044">
    <property type="protein sequence ID" value="KAI1706933.1"/>
    <property type="molecule type" value="Genomic_DNA"/>
</dbReference>
<evidence type="ECO:0000256" key="1">
    <source>
        <dbReference type="SAM" id="MobiDB-lite"/>
    </source>
</evidence>
<keyword evidence="3" id="KW-1185">Reference proteome</keyword>
<evidence type="ECO:0000313" key="3">
    <source>
        <dbReference type="Proteomes" id="UP001201812"/>
    </source>
</evidence>
<accession>A0AAD4MV33</accession>
<evidence type="ECO:0000313" key="2">
    <source>
        <dbReference type="EMBL" id="KAI1706933.1"/>
    </source>
</evidence>